<keyword evidence="1" id="KW-0812">Transmembrane</keyword>
<dbReference type="Proteomes" id="UP001500655">
    <property type="component" value="Unassembled WGS sequence"/>
</dbReference>
<name>A0ABN2JXZ9_9ACTN</name>
<feature type="transmembrane region" description="Helical" evidence="1">
    <location>
        <begin position="292"/>
        <end position="311"/>
    </location>
</feature>
<keyword evidence="3" id="KW-1185">Reference proteome</keyword>
<reference evidence="3" key="1">
    <citation type="journal article" date="2019" name="Int. J. Syst. Evol. Microbiol.">
        <title>The Global Catalogue of Microorganisms (GCM) 10K type strain sequencing project: providing services to taxonomists for standard genome sequencing and annotation.</title>
        <authorList>
            <consortium name="The Broad Institute Genomics Platform"/>
            <consortium name="The Broad Institute Genome Sequencing Center for Infectious Disease"/>
            <person name="Wu L."/>
            <person name="Ma J."/>
        </authorList>
    </citation>
    <scope>NUCLEOTIDE SEQUENCE [LARGE SCALE GENOMIC DNA]</scope>
    <source>
        <strain evidence="3">JCM 13249</strain>
    </source>
</reference>
<organism evidence="2 3">
    <name type="scientific">Luedemannella helvata</name>
    <dbReference type="NCBI Taxonomy" id="349315"/>
    <lineage>
        <taxon>Bacteria</taxon>
        <taxon>Bacillati</taxon>
        <taxon>Actinomycetota</taxon>
        <taxon>Actinomycetes</taxon>
        <taxon>Micromonosporales</taxon>
        <taxon>Micromonosporaceae</taxon>
        <taxon>Luedemannella</taxon>
    </lineage>
</organism>
<sequence>MTALTGTGALLRLALRLDRVRLPVWVLIIGTLPAVTAAQYQELYPTKESLDQVSGVISNPSLVAINGPLFAGGSIGALTAWKVLVTEVILVGLMAILTVIRHSRVEEETGRLELLRAGVLGRHAPLTAALLAAGSAGVAAGTIAALGLIGARQPAAGSLALGAAVAFTGLLFAAVAGVAAQLTESARSATAIGTAVLGGAYLLRAVGDAGPTWVSWLSPIGWALRLRPYAGERWWTLGLVTVLALACVAVAFVLAGRRDLGAGLLPQRPGPARAEPALRSPFALAWRLHRGLLIGWVIGMAVWGGVLGGSAKGIGDATLDNERITDLLSRLGGAGALVDAYLGAVLGITGLVVAAYTVQATLRLRGEETAGRLEPLLATRTRRVRWALSHLAFAVFGTALLLAVAGAGAGLAYGAQVGDVGGQTAALLGAALVQAPAAWVLAGIGAALFGLAPRLAGGITWAALVLCLLVLEIGEILGLSQWIIDVSPFAHVPKLPGADFTVAPLLWLTVAAAALAAAGLAAFRRRDVG</sequence>
<feature type="transmembrane region" description="Helical" evidence="1">
    <location>
        <begin position="425"/>
        <end position="449"/>
    </location>
</feature>
<feature type="transmembrane region" description="Helical" evidence="1">
    <location>
        <begin position="504"/>
        <end position="523"/>
    </location>
</feature>
<proteinExistence type="predicted"/>
<feature type="transmembrane region" description="Helical" evidence="1">
    <location>
        <begin position="234"/>
        <end position="255"/>
    </location>
</feature>
<evidence type="ECO:0000313" key="3">
    <source>
        <dbReference type="Proteomes" id="UP001500655"/>
    </source>
</evidence>
<feature type="transmembrane region" description="Helical" evidence="1">
    <location>
        <begin position="83"/>
        <end position="103"/>
    </location>
</feature>
<evidence type="ECO:0000313" key="2">
    <source>
        <dbReference type="EMBL" id="GAA1742144.1"/>
    </source>
</evidence>
<keyword evidence="1" id="KW-1133">Transmembrane helix</keyword>
<feature type="transmembrane region" description="Helical" evidence="1">
    <location>
        <begin position="391"/>
        <end position="413"/>
    </location>
</feature>
<dbReference type="RefSeq" id="WP_344077536.1">
    <property type="nucleotide sequence ID" value="NZ_BAAALS010000004.1"/>
</dbReference>
<feature type="transmembrane region" description="Helical" evidence="1">
    <location>
        <begin position="22"/>
        <end position="40"/>
    </location>
</feature>
<feature type="transmembrane region" description="Helical" evidence="1">
    <location>
        <begin position="461"/>
        <end position="484"/>
    </location>
</feature>
<accession>A0ABN2JXZ9</accession>
<dbReference type="EMBL" id="BAAALS010000004">
    <property type="protein sequence ID" value="GAA1742144.1"/>
    <property type="molecule type" value="Genomic_DNA"/>
</dbReference>
<gene>
    <name evidence="2" type="ORF">GCM10009681_11160</name>
</gene>
<keyword evidence="1" id="KW-0472">Membrane</keyword>
<evidence type="ECO:0000256" key="1">
    <source>
        <dbReference type="SAM" id="Phobius"/>
    </source>
</evidence>
<feature type="transmembrane region" description="Helical" evidence="1">
    <location>
        <begin position="124"/>
        <end position="149"/>
    </location>
</feature>
<feature type="transmembrane region" description="Helical" evidence="1">
    <location>
        <begin position="155"/>
        <end position="179"/>
    </location>
</feature>
<comment type="caution">
    <text evidence="2">The sequence shown here is derived from an EMBL/GenBank/DDBJ whole genome shotgun (WGS) entry which is preliminary data.</text>
</comment>
<feature type="transmembrane region" description="Helical" evidence="1">
    <location>
        <begin position="331"/>
        <end position="356"/>
    </location>
</feature>
<protein>
    <submittedName>
        <fullName evidence="2">Exporter of polyketide antibiotics</fullName>
    </submittedName>
</protein>